<evidence type="ECO:0000256" key="4">
    <source>
        <dbReference type="ARBA" id="ARBA00022801"/>
    </source>
</evidence>
<evidence type="ECO:0000256" key="3">
    <source>
        <dbReference type="ARBA" id="ARBA00022729"/>
    </source>
</evidence>
<comment type="catalytic activity">
    <reaction evidence="1">
        <text>Hydrolysis of (1-&gt;4)-beta-D-glucosidic linkages in cellulose and cellotetraose, releasing cellobiose from the non-reducing ends of the chains.</text>
        <dbReference type="EC" id="3.2.1.91"/>
    </reaction>
</comment>
<feature type="compositionally biased region" description="Acidic residues" evidence="12">
    <location>
        <begin position="545"/>
        <end position="558"/>
    </location>
</feature>
<comment type="caution">
    <text evidence="15">The sequence shown here is derived from an EMBL/GenBank/DDBJ whole genome shotgun (WGS) entry which is preliminary data.</text>
</comment>
<evidence type="ECO:0000256" key="1">
    <source>
        <dbReference type="ARBA" id="ARBA00001641"/>
    </source>
</evidence>
<feature type="compositionally biased region" description="Low complexity" evidence="12">
    <location>
        <begin position="534"/>
        <end position="544"/>
    </location>
</feature>
<keyword evidence="4 11" id="KW-0378">Hydrolase</keyword>
<evidence type="ECO:0000259" key="14">
    <source>
        <dbReference type="PROSITE" id="PS51164"/>
    </source>
</evidence>
<dbReference type="InterPro" id="IPR035971">
    <property type="entry name" value="CBD_sf"/>
</dbReference>
<evidence type="ECO:0000313" key="15">
    <source>
        <dbReference type="EMBL" id="KAJ4314647.1"/>
    </source>
</evidence>
<dbReference type="EMBL" id="JAPEUR010000224">
    <property type="protein sequence ID" value="KAJ4314647.1"/>
    <property type="molecule type" value="Genomic_DNA"/>
</dbReference>
<dbReference type="GO" id="GO:0030248">
    <property type="term" value="F:cellulose binding"/>
    <property type="evidence" value="ECO:0007669"/>
    <property type="project" value="InterPro"/>
</dbReference>
<dbReference type="PROSITE" id="PS51164">
    <property type="entry name" value="CBM1_2"/>
    <property type="match status" value="1"/>
</dbReference>
<organism evidence="15 16">
    <name type="scientific">Fusarium piperis</name>
    <dbReference type="NCBI Taxonomy" id="1435070"/>
    <lineage>
        <taxon>Eukaryota</taxon>
        <taxon>Fungi</taxon>
        <taxon>Dikarya</taxon>
        <taxon>Ascomycota</taxon>
        <taxon>Pezizomycotina</taxon>
        <taxon>Sordariomycetes</taxon>
        <taxon>Hypocreomycetidae</taxon>
        <taxon>Hypocreales</taxon>
        <taxon>Nectriaceae</taxon>
        <taxon>Fusarium</taxon>
        <taxon>Fusarium solani species complex</taxon>
    </lineage>
</organism>
<feature type="compositionally biased region" description="Low complexity" evidence="12">
    <location>
        <begin position="457"/>
        <end position="482"/>
    </location>
</feature>
<dbReference type="AlphaFoldDB" id="A0A9W8W7N4"/>
<keyword evidence="5 11" id="KW-0136">Cellulose degradation</keyword>
<keyword evidence="7" id="KW-0325">Glycoprotein</keyword>
<evidence type="ECO:0000256" key="9">
    <source>
        <dbReference type="ARBA" id="ARBA00023295"/>
    </source>
</evidence>
<proteinExistence type="inferred from homology"/>
<dbReference type="InterPro" id="IPR000254">
    <property type="entry name" value="CBD"/>
</dbReference>
<name>A0A9W8W7N4_9HYPO</name>
<dbReference type="SMART" id="SM00236">
    <property type="entry name" value="fCBD"/>
    <property type="match status" value="1"/>
</dbReference>
<evidence type="ECO:0000256" key="2">
    <source>
        <dbReference type="ARBA" id="ARBA00006044"/>
    </source>
</evidence>
<keyword evidence="10 11" id="KW-0624">Polysaccharide degradation</keyword>
<evidence type="ECO:0000256" key="5">
    <source>
        <dbReference type="ARBA" id="ARBA00023001"/>
    </source>
</evidence>
<dbReference type="PANTHER" id="PTHR33753">
    <property type="entry name" value="1,4-BETA-D-GLUCAN CELLOBIOHYDROLASE B"/>
    <property type="match status" value="1"/>
</dbReference>
<feature type="compositionally biased region" description="Low complexity" evidence="12">
    <location>
        <begin position="569"/>
        <end position="615"/>
    </location>
</feature>
<evidence type="ECO:0000256" key="6">
    <source>
        <dbReference type="ARBA" id="ARBA00023157"/>
    </source>
</evidence>
<keyword evidence="9 11" id="KW-0326">Glycosidase</keyword>
<dbReference type="SUPFAM" id="SSF57180">
    <property type="entry name" value="Cellulose-binding domain"/>
    <property type="match status" value="1"/>
</dbReference>
<evidence type="ECO:0000256" key="8">
    <source>
        <dbReference type="ARBA" id="ARBA00023277"/>
    </source>
</evidence>
<dbReference type="InterPro" id="IPR001722">
    <property type="entry name" value="Glyco_hydro_7"/>
</dbReference>
<keyword evidence="8" id="KW-0119">Carbohydrate metabolism</keyword>
<dbReference type="EC" id="3.2.1.-" evidence="11"/>
<feature type="chain" id="PRO_5040899031" description="Glucanase" evidence="13">
    <location>
        <begin position="18"/>
        <end position="650"/>
    </location>
</feature>
<feature type="compositionally biased region" description="Polar residues" evidence="12">
    <location>
        <begin position="483"/>
        <end position="496"/>
    </location>
</feature>
<evidence type="ECO:0000256" key="10">
    <source>
        <dbReference type="ARBA" id="ARBA00023326"/>
    </source>
</evidence>
<feature type="region of interest" description="Disordered" evidence="12">
    <location>
        <begin position="453"/>
        <end position="496"/>
    </location>
</feature>
<keyword evidence="16" id="KW-1185">Reference proteome</keyword>
<dbReference type="InterPro" id="IPR013320">
    <property type="entry name" value="ConA-like_dom_sf"/>
</dbReference>
<dbReference type="FunFam" id="2.70.100.10:FF:000001">
    <property type="entry name" value="Glucanase"/>
    <property type="match status" value="1"/>
</dbReference>
<dbReference type="OrthoDB" id="412382at2759"/>
<sequence>MYRTISLATALIASVRAQQVCTSTQETHPALTWSKCTESGCTEVSGSVVVDANWRWAHTVEGSTNCYTGNKWDTSICPDGKTCAEKCCVDGADYAATYGVTTSGNQLSLSFVTKGSYATNVGSRLYLMEDDETYQMFSLLGNEFTFDADVSQISCGVNGALYFVSMDEDGGKAKSEGNKAGAKYGTGYCDAQCARDVKFINGEANVENWTPSETDPNSGTGNLGACCPEMDIWEANDISTAFTPHTCKTLTYHTCEGDNCGGTYSKTRYAGTCDPDGCDFNPYRQGNEDFYGPGSEFTVDTTKKVTVVTQFIKGSSGGLSEIKRFYVQNGKVIGNPESKIANNPGNSVTKDFCSAQKKAFGDDDDFVAKGGFSQMSDALAAPMVLTMSLWDDHKANLLWLDSTYPVDATGAGAKRGTCSTDSGVPKDVEAKVPNSKVSFSNIKFGPIGTTFEGGKEASSGSGSTSPSKAASASPVASKSASTGAQTSVAASKPQTTIVQSIKPSSVAAQSPSSAAAEVPKASSSQAAAVPSNKPATTEVNTPVVTEDEEEECEADPEDAQPTSAKPTTAGSGSQPSAQPSAAQPSAAQPSAAQPSAAQPSAQPSSGSDSSSAAGAYQRCGGQGWTGATTCVSGYTCKEYNPWYSQCIASN</sequence>
<dbReference type="Gene3D" id="2.70.100.10">
    <property type="entry name" value="Glycoside hydrolase, family 7, domain"/>
    <property type="match status" value="1"/>
</dbReference>
<dbReference type="InterPro" id="IPR037019">
    <property type="entry name" value="Glyco_hydro_7_sf"/>
</dbReference>
<evidence type="ECO:0000313" key="16">
    <source>
        <dbReference type="Proteomes" id="UP001140502"/>
    </source>
</evidence>
<dbReference type="PANTHER" id="PTHR33753:SF2">
    <property type="entry name" value="GLYCOSIDE HYDROLASE FAMILY 7 PROTEIN"/>
    <property type="match status" value="1"/>
</dbReference>
<dbReference type="PROSITE" id="PS00562">
    <property type="entry name" value="CBM1_1"/>
    <property type="match status" value="1"/>
</dbReference>
<dbReference type="SUPFAM" id="SSF49899">
    <property type="entry name" value="Concanavalin A-like lectins/glucanases"/>
    <property type="match status" value="1"/>
</dbReference>
<gene>
    <name evidence="15" type="ORF">N0V84_008774</name>
</gene>
<accession>A0A9W8W7N4</accession>
<protein>
    <recommendedName>
        <fullName evidence="11">Glucanase</fullName>
        <ecNumber evidence="11">3.2.1.-</ecNumber>
    </recommendedName>
</protein>
<dbReference type="GO" id="GO:0005576">
    <property type="term" value="C:extracellular region"/>
    <property type="evidence" value="ECO:0007669"/>
    <property type="project" value="InterPro"/>
</dbReference>
<dbReference type="GO" id="GO:0030245">
    <property type="term" value="P:cellulose catabolic process"/>
    <property type="evidence" value="ECO:0007669"/>
    <property type="project" value="UniProtKB-KW"/>
</dbReference>
<dbReference type="Pfam" id="PF00840">
    <property type="entry name" value="Glyco_hydro_7"/>
    <property type="match status" value="1"/>
</dbReference>
<keyword evidence="3 13" id="KW-0732">Signal</keyword>
<dbReference type="PRINTS" id="PR00734">
    <property type="entry name" value="GLHYDRLASE7"/>
</dbReference>
<evidence type="ECO:0000256" key="13">
    <source>
        <dbReference type="SAM" id="SignalP"/>
    </source>
</evidence>
<dbReference type="Proteomes" id="UP001140502">
    <property type="component" value="Unassembled WGS sequence"/>
</dbReference>
<dbReference type="CDD" id="cd07999">
    <property type="entry name" value="GH7_CBH_EG"/>
    <property type="match status" value="1"/>
</dbReference>
<evidence type="ECO:0000256" key="12">
    <source>
        <dbReference type="SAM" id="MobiDB-lite"/>
    </source>
</evidence>
<dbReference type="Pfam" id="PF00734">
    <property type="entry name" value="CBM_1"/>
    <property type="match status" value="1"/>
</dbReference>
<keyword evidence="6" id="KW-1015">Disulfide bond</keyword>
<comment type="similarity">
    <text evidence="2 11">Belongs to the glycosyl hydrolase 7 (cellulase C) family.</text>
</comment>
<reference evidence="15" key="1">
    <citation type="submission" date="2022-10" db="EMBL/GenBank/DDBJ databases">
        <title>Tapping the CABI collections for fungal endophytes: first genome assemblies for Collariella, Neodidymelliopsis, Ascochyta clinopodiicola, Didymella pomorum, Didymosphaeria variabile, Neocosmospora piperis and Neocucurbitaria cava.</title>
        <authorList>
            <person name="Hill R."/>
        </authorList>
    </citation>
    <scope>NUCLEOTIDE SEQUENCE</scope>
    <source>
        <strain evidence="15">IMI 366586</strain>
    </source>
</reference>
<feature type="domain" description="CBM1" evidence="14">
    <location>
        <begin position="611"/>
        <end position="647"/>
    </location>
</feature>
<evidence type="ECO:0000256" key="11">
    <source>
        <dbReference type="RuleBase" id="RU361164"/>
    </source>
</evidence>
<dbReference type="GO" id="GO:0016162">
    <property type="term" value="F:cellulose 1,4-beta-cellobiosidase activity"/>
    <property type="evidence" value="ECO:0007669"/>
    <property type="project" value="UniProtKB-EC"/>
</dbReference>
<evidence type="ECO:0000256" key="7">
    <source>
        <dbReference type="ARBA" id="ARBA00023180"/>
    </source>
</evidence>
<feature type="signal peptide" evidence="13">
    <location>
        <begin position="1"/>
        <end position="17"/>
    </location>
</feature>
<feature type="region of interest" description="Disordered" evidence="12">
    <location>
        <begin position="512"/>
        <end position="618"/>
    </location>
</feature>